<dbReference type="EMBL" id="CP002086">
    <property type="protein sequence ID" value="ADJ29166.1"/>
    <property type="molecule type" value="Genomic_DNA"/>
</dbReference>
<dbReference type="PANTHER" id="PTHR45825:SF11">
    <property type="entry name" value="ALPHA AMYLASE DOMAIN-CONTAINING PROTEIN"/>
    <property type="match status" value="1"/>
</dbReference>
<dbReference type="SUPFAM" id="SSF53756">
    <property type="entry name" value="UDP-Glycosyltransferase/glycogen phosphorylase"/>
    <property type="match status" value="1"/>
</dbReference>
<evidence type="ECO:0000256" key="2">
    <source>
        <dbReference type="ARBA" id="ARBA00002764"/>
    </source>
</evidence>
<evidence type="ECO:0000256" key="3">
    <source>
        <dbReference type="ARBA" id="ARBA00004964"/>
    </source>
</evidence>
<dbReference type="KEGG" id="nwa:Nwat_2338"/>
<dbReference type="Proteomes" id="UP000000393">
    <property type="component" value="Chromosome"/>
</dbReference>
<dbReference type="UniPathway" id="UPA00164"/>
<keyword evidence="15" id="KW-1185">Reference proteome</keyword>
<dbReference type="CAZy" id="GT5">
    <property type="family name" value="Glycosyltransferase Family 5"/>
</dbReference>
<dbReference type="GO" id="GO:0005978">
    <property type="term" value="P:glycogen biosynthetic process"/>
    <property type="evidence" value="ECO:0007669"/>
    <property type="project" value="UniProtKB-UniRule"/>
</dbReference>
<evidence type="ECO:0000256" key="9">
    <source>
        <dbReference type="ARBA" id="ARBA00023056"/>
    </source>
</evidence>
<dbReference type="GO" id="GO:0009011">
    <property type="term" value="F:alpha-1,4-glucan glucosyltransferase (ADP-glucose donor) activity"/>
    <property type="evidence" value="ECO:0007669"/>
    <property type="project" value="UniProtKB-UniRule"/>
</dbReference>
<reference evidence="14 15" key="1">
    <citation type="submission" date="2010-06" db="EMBL/GenBank/DDBJ databases">
        <title>Complete sequence of chromosome of Nitrosococcus watsoni C-113.</title>
        <authorList>
            <consortium name="US DOE Joint Genome Institute"/>
            <person name="Lucas S."/>
            <person name="Copeland A."/>
            <person name="Lapidus A."/>
            <person name="Cheng J.-F."/>
            <person name="Bruce D."/>
            <person name="Goodwin L."/>
            <person name="Pitluck S."/>
            <person name="Malfatti S.A."/>
            <person name="Chain P.S.G."/>
            <person name="Land M."/>
            <person name="Hauser L."/>
            <person name="Kyrpides N."/>
            <person name="Ivanova N."/>
            <person name="Cambell M.A."/>
            <person name="Heidelberg J.F."/>
            <person name="Klotz M.G."/>
            <person name="Woyke T."/>
        </authorList>
    </citation>
    <scope>NUCLEOTIDE SEQUENCE [LARGE SCALE GENOMIC DNA]</scope>
    <source>
        <strain evidence="14 15">C-113</strain>
    </source>
</reference>
<evidence type="ECO:0000313" key="15">
    <source>
        <dbReference type="Proteomes" id="UP000000393"/>
    </source>
</evidence>
<dbReference type="InterPro" id="IPR011835">
    <property type="entry name" value="GS/SS"/>
</dbReference>
<gene>
    <name evidence="11" type="primary">glgA</name>
    <name evidence="14" type="ordered locus">Nwat_2338</name>
</gene>
<feature type="binding site" evidence="11">
    <location>
        <position position="16"/>
    </location>
    <ligand>
        <name>ADP-alpha-D-glucose</name>
        <dbReference type="ChEBI" id="CHEBI:57498"/>
    </ligand>
</feature>
<organism evidence="14 15">
    <name type="scientific">Nitrosococcus watsoni (strain C-113)</name>
    <dbReference type="NCBI Taxonomy" id="105559"/>
    <lineage>
        <taxon>Bacteria</taxon>
        <taxon>Pseudomonadati</taxon>
        <taxon>Pseudomonadota</taxon>
        <taxon>Gammaproteobacteria</taxon>
        <taxon>Chromatiales</taxon>
        <taxon>Chromatiaceae</taxon>
        <taxon>Nitrosococcus</taxon>
    </lineage>
</organism>
<dbReference type="InterPro" id="IPR013534">
    <property type="entry name" value="Starch_synth_cat_dom"/>
</dbReference>
<feature type="domain" description="Starch synthase catalytic" evidence="13">
    <location>
        <begin position="3"/>
        <end position="239"/>
    </location>
</feature>
<dbReference type="HAMAP" id="MF_00484">
    <property type="entry name" value="Glycogen_synth"/>
    <property type="match status" value="1"/>
</dbReference>
<accession>D8K8P6</accession>
<comment type="catalytic activity">
    <reaction evidence="1 11">
        <text>[(1-&gt;4)-alpha-D-glucosyl](n) + ADP-alpha-D-glucose = [(1-&gt;4)-alpha-D-glucosyl](n+1) + ADP + H(+)</text>
        <dbReference type="Rhea" id="RHEA:18189"/>
        <dbReference type="Rhea" id="RHEA-COMP:9584"/>
        <dbReference type="Rhea" id="RHEA-COMP:9587"/>
        <dbReference type="ChEBI" id="CHEBI:15378"/>
        <dbReference type="ChEBI" id="CHEBI:15444"/>
        <dbReference type="ChEBI" id="CHEBI:57498"/>
        <dbReference type="ChEBI" id="CHEBI:456216"/>
        <dbReference type="EC" id="2.4.1.21"/>
    </reaction>
</comment>
<dbReference type="OrthoDB" id="9808590at2"/>
<dbReference type="GO" id="GO:0004373">
    <property type="term" value="F:alpha-1,4-glucan glucosyltransferase (UDP-glucose donor) activity"/>
    <property type="evidence" value="ECO:0007669"/>
    <property type="project" value="InterPro"/>
</dbReference>
<protein>
    <recommendedName>
        <fullName evidence="6 11">Glycogen synthase</fullName>
        <ecNumber evidence="5 11">2.4.1.21</ecNumber>
    </recommendedName>
    <alternativeName>
        <fullName evidence="10 11">Starch [bacterial glycogen] synthase</fullName>
    </alternativeName>
</protein>
<dbReference type="InterPro" id="IPR001296">
    <property type="entry name" value="Glyco_trans_1"/>
</dbReference>
<evidence type="ECO:0000256" key="4">
    <source>
        <dbReference type="ARBA" id="ARBA00010281"/>
    </source>
</evidence>
<comment type="similarity">
    <text evidence="4 11">Belongs to the glycosyltransferase 1 family. Bacterial/plant glycogen synthase subfamily.</text>
</comment>
<evidence type="ECO:0000256" key="6">
    <source>
        <dbReference type="ARBA" id="ARBA00019935"/>
    </source>
</evidence>
<name>D8K8P6_NITWC</name>
<dbReference type="Pfam" id="PF00534">
    <property type="entry name" value="Glycos_transf_1"/>
    <property type="match status" value="1"/>
</dbReference>
<evidence type="ECO:0000256" key="11">
    <source>
        <dbReference type="HAMAP-Rule" id="MF_00484"/>
    </source>
</evidence>
<evidence type="ECO:0000256" key="10">
    <source>
        <dbReference type="ARBA" id="ARBA00031722"/>
    </source>
</evidence>
<dbReference type="CDD" id="cd03791">
    <property type="entry name" value="GT5_Glycogen_synthase_DULL1-like"/>
    <property type="match status" value="1"/>
</dbReference>
<evidence type="ECO:0000313" key="14">
    <source>
        <dbReference type="EMBL" id="ADJ29166.1"/>
    </source>
</evidence>
<dbReference type="eggNOG" id="COG0297">
    <property type="taxonomic scope" value="Bacteria"/>
</dbReference>
<proteinExistence type="inferred from homology"/>
<dbReference type="AlphaFoldDB" id="D8K8P6"/>
<dbReference type="EC" id="2.4.1.21" evidence="5 11"/>
<dbReference type="NCBIfam" id="NF001899">
    <property type="entry name" value="PRK00654.1-2"/>
    <property type="match status" value="1"/>
</dbReference>
<dbReference type="HOGENOM" id="CLU_009583_18_4_6"/>
<sequence>MYKILFATSEAHPLIKTGGLGDVAGILPIELARLGLEVGIILPAYPTCKTYLKNLKEVVYLRLPAVLEPVRILKGQLPEGPNPVWLVDSPAHFDRPGNPYLNEKGQDWPDNAARFTTFCQAVAALANNPEFGWQPDLIHCNDWQTGLIPPFLTLLKSRPATLFTIHNLAYQGVFPRQQFDALKLPTKWWSPAALEFYHQFSFIKGGLVFADWLTTVSPTYAKEILTPKLGFGLDGVLRERAQHLTGILNGADYQRWDPRHDPFIEKRYDQTCWSHKADNKLALQRCYDLPEDKNLPLLGFVGRLVEQKGIDLILDALPKLLTEKIQVVFLGEGEERHQNTLQKLASRYPSQIGVSIRYDERLAHGIQAGADIFLMPSRFEPCGLTQLYALRYGTVPIVRRTGGLSDTIVDATEENLRQELATGFTFTESSPSALLIAIQRALACYAQSRQWRRLALTGMAQNFSWQISAKAYLELYQQLISPKFSCKSNVL</sequence>
<dbReference type="Pfam" id="PF08323">
    <property type="entry name" value="Glyco_transf_5"/>
    <property type="match status" value="1"/>
</dbReference>
<evidence type="ECO:0000259" key="13">
    <source>
        <dbReference type="Pfam" id="PF08323"/>
    </source>
</evidence>
<evidence type="ECO:0000256" key="8">
    <source>
        <dbReference type="ARBA" id="ARBA00022679"/>
    </source>
</evidence>
<dbReference type="RefSeq" id="WP_013221237.1">
    <property type="nucleotide sequence ID" value="NC_014315.1"/>
</dbReference>
<dbReference type="PANTHER" id="PTHR45825">
    <property type="entry name" value="GRANULE-BOUND STARCH SYNTHASE 1, CHLOROPLASTIC/AMYLOPLASTIC"/>
    <property type="match status" value="1"/>
</dbReference>
<keyword evidence="8 11" id="KW-0808">Transferase</keyword>
<comment type="function">
    <text evidence="2 11">Synthesizes alpha-1,4-glucan chains using ADP-glucose.</text>
</comment>
<evidence type="ECO:0000256" key="7">
    <source>
        <dbReference type="ARBA" id="ARBA00022676"/>
    </source>
</evidence>
<comment type="pathway">
    <text evidence="3 11">Glycan biosynthesis; glycogen biosynthesis.</text>
</comment>
<evidence type="ECO:0000256" key="1">
    <source>
        <dbReference type="ARBA" id="ARBA00001478"/>
    </source>
</evidence>
<evidence type="ECO:0000256" key="5">
    <source>
        <dbReference type="ARBA" id="ARBA00012588"/>
    </source>
</evidence>
<dbReference type="STRING" id="105559.Nwat_2338"/>
<keyword evidence="7 11" id="KW-0328">Glycosyltransferase</keyword>
<dbReference type="NCBIfam" id="TIGR02095">
    <property type="entry name" value="glgA"/>
    <property type="match status" value="1"/>
</dbReference>
<keyword evidence="9 11" id="KW-0320">Glycogen biosynthesis</keyword>
<feature type="domain" description="Glycosyl transferase family 1" evidence="12">
    <location>
        <begin position="290"/>
        <end position="452"/>
    </location>
</feature>
<dbReference type="Gene3D" id="3.40.50.2000">
    <property type="entry name" value="Glycogen Phosphorylase B"/>
    <property type="match status" value="2"/>
</dbReference>
<evidence type="ECO:0000259" key="12">
    <source>
        <dbReference type="Pfam" id="PF00534"/>
    </source>
</evidence>